<evidence type="ECO:0000256" key="4">
    <source>
        <dbReference type="ARBA" id="ARBA00011245"/>
    </source>
</evidence>
<dbReference type="Pfam" id="PF01379">
    <property type="entry name" value="Porphobil_deam"/>
    <property type="match status" value="1"/>
</dbReference>
<comment type="function">
    <text evidence="1 8">Tetrapolymerization of the monopyrrole PBG into the hydroxymethylbilane pre-uroporphyrinogen in several discrete steps.</text>
</comment>
<comment type="caution">
    <text evidence="11">The sequence shown here is derived from an EMBL/GenBank/DDBJ whole genome shotgun (WGS) entry which is preliminary data.</text>
</comment>
<accession>A0A918W8Y4</accession>
<dbReference type="RefSeq" id="WP_189456252.1">
    <property type="nucleotide sequence ID" value="NZ_BMYD01000003.1"/>
</dbReference>
<comment type="miscellaneous">
    <text evidence="8">The porphobilinogen subunits are added to the dipyrromethane group.</text>
</comment>
<dbReference type="InterPro" id="IPR000860">
    <property type="entry name" value="HemC"/>
</dbReference>
<dbReference type="SUPFAM" id="SSF53850">
    <property type="entry name" value="Periplasmic binding protein-like II"/>
    <property type="match status" value="1"/>
</dbReference>
<dbReference type="GO" id="GO:0005737">
    <property type="term" value="C:cytoplasm"/>
    <property type="evidence" value="ECO:0007669"/>
    <property type="project" value="UniProtKB-UniRule"/>
</dbReference>
<dbReference type="PRINTS" id="PR00151">
    <property type="entry name" value="PORPHBDMNASE"/>
</dbReference>
<dbReference type="InterPro" id="IPR036803">
    <property type="entry name" value="Porphobilinogen_deaminase_C_sf"/>
</dbReference>
<keyword evidence="5 8" id="KW-0808">Transferase</keyword>
<dbReference type="PIRSF" id="PIRSF001438">
    <property type="entry name" value="4pyrrol_synth_OHMeBilane_synth"/>
    <property type="match status" value="1"/>
</dbReference>
<protein>
    <recommendedName>
        <fullName evidence="8">Porphobilinogen deaminase</fullName>
        <shortName evidence="8">PBG</shortName>
        <ecNumber evidence="8">2.5.1.61</ecNumber>
    </recommendedName>
    <alternativeName>
        <fullName evidence="8">Hydroxymethylbilane synthase</fullName>
        <shortName evidence="8">HMBS</shortName>
    </alternativeName>
    <alternativeName>
        <fullName evidence="8">Pre-uroporphyrinogen synthase</fullName>
    </alternativeName>
</protein>
<evidence type="ECO:0000256" key="3">
    <source>
        <dbReference type="ARBA" id="ARBA00005638"/>
    </source>
</evidence>
<reference evidence="11" key="2">
    <citation type="submission" date="2020-09" db="EMBL/GenBank/DDBJ databases">
        <authorList>
            <person name="Sun Q."/>
            <person name="Kim S."/>
        </authorList>
    </citation>
    <scope>NUCLEOTIDE SEQUENCE</scope>
    <source>
        <strain evidence="11">KCTC 23077</strain>
    </source>
</reference>
<dbReference type="NCBIfam" id="TIGR00212">
    <property type="entry name" value="hemC"/>
    <property type="match status" value="1"/>
</dbReference>
<proteinExistence type="inferred from homology"/>
<dbReference type="Pfam" id="PF03900">
    <property type="entry name" value="Porphobil_deamC"/>
    <property type="match status" value="1"/>
</dbReference>
<evidence type="ECO:0000259" key="9">
    <source>
        <dbReference type="Pfam" id="PF01379"/>
    </source>
</evidence>
<evidence type="ECO:0000256" key="8">
    <source>
        <dbReference type="HAMAP-Rule" id="MF_00260"/>
    </source>
</evidence>
<evidence type="ECO:0000256" key="1">
    <source>
        <dbReference type="ARBA" id="ARBA00002869"/>
    </source>
</evidence>
<dbReference type="GO" id="GO:0004418">
    <property type="term" value="F:hydroxymethylbilane synthase activity"/>
    <property type="evidence" value="ECO:0007669"/>
    <property type="project" value="UniProtKB-UniRule"/>
</dbReference>
<dbReference type="InterPro" id="IPR022417">
    <property type="entry name" value="Porphobilin_deaminase_N"/>
</dbReference>
<dbReference type="FunFam" id="3.40.190.10:FF:000005">
    <property type="entry name" value="Porphobilinogen deaminase"/>
    <property type="match status" value="1"/>
</dbReference>
<comment type="similarity">
    <text evidence="3 8">Belongs to the HMBS family.</text>
</comment>
<evidence type="ECO:0000256" key="5">
    <source>
        <dbReference type="ARBA" id="ARBA00022679"/>
    </source>
</evidence>
<dbReference type="FunFam" id="3.40.190.10:FF:000004">
    <property type="entry name" value="Porphobilinogen deaminase"/>
    <property type="match status" value="1"/>
</dbReference>
<evidence type="ECO:0000259" key="10">
    <source>
        <dbReference type="Pfam" id="PF03900"/>
    </source>
</evidence>
<sequence length="314" mass="33243">MSTLRIATRKSPLALWQSEHVAAALRAAHPGLEVTLVPMSTRGDEVLDRSLAAIGGKGLFLKELELAMQRGEADCAVHSLKDVPMELDPGFALPAILERADHADAFVSNRFDSIDALPQGAVVGTASLRRQAQLRARRPDLVLRDLRGNVNTRLGKLDAGEYDAIVLACAGLQRLGFDARIRTRLDAPDWLPAPAQGAIAIECKDDDAHTAALCAALDHAPTRTRCEAERAMNRALHGSCHVPVAAYARLDGGRLHLQGLVGSASDGRLVRAEAQAPAADGEALGAEIAHALLEQGAGALIALEAEPDTGPFRS</sequence>
<feature type="modified residue" description="S-(dipyrrolylmethanemethyl)cysteine" evidence="8">
    <location>
        <position position="240"/>
    </location>
</feature>
<comment type="cofactor">
    <cofactor evidence="8">
        <name>dipyrromethane</name>
        <dbReference type="ChEBI" id="CHEBI:60342"/>
    </cofactor>
    <text evidence="8">Binds 1 dipyrromethane group covalently.</text>
</comment>
<dbReference type="SUPFAM" id="SSF54782">
    <property type="entry name" value="Porphobilinogen deaminase (hydroxymethylbilane synthase), C-terminal domain"/>
    <property type="match status" value="1"/>
</dbReference>
<dbReference type="GO" id="GO:0006782">
    <property type="term" value="P:protoporphyrinogen IX biosynthetic process"/>
    <property type="evidence" value="ECO:0007669"/>
    <property type="project" value="UniProtKB-UniRule"/>
</dbReference>
<dbReference type="AlphaFoldDB" id="A0A918W8Y4"/>
<gene>
    <name evidence="8 11" type="primary">hemC</name>
    <name evidence="11" type="ORF">GCM10007067_20860</name>
</gene>
<name>A0A918W8Y4_9GAMM</name>
<evidence type="ECO:0000256" key="6">
    <source>
        <dbReference type="ARBA" id="ARBA00023244"/>
    </source>
</evidence>
<evidence type="ECO:0000256" key="7">
    <source>
        <dbReference type="ARBA" id="ARBA00048169"/>
    </source>
</evidence>
<dbReference type="InterPro" id="IPR022419">
    <property type="entry name" value="Porphobilin_deaminase_cofac_BS"/>
</dbReference>
<keyword evidence="6 8" id="KW-0627">Porphyrin biosynthesis</keyword>
<dbReference type="PANTHER" id="PTHR11557:SF0">
    <property type="entry name" value="PORPHOBILINOGEN DEAMINASE"/>
    <property type="match status" value="1"/>
</dbReference>
<dbReference type="HAMAP" id="MF_00260">
    <property type="entry name" value="Porphobil_deam"/>
    <property type="match status" value="1"/>
</dbReference>
<dbReference type="CDD" id="cd13646">
    <property type="entry name" value="PBP2_EcHMBS_like"/>
    <property type="match status" value="1"/>
</dbReference>
<feature type="domain" description="Porphobilinogen deaminase C-terminal" evidence="10">
    <location>
        <begin position="224"/>
        <end position="293"/>
    </location>
</feature>
<dbReference type="Gene3D" id="3.30.160.40">
    <property type="entry name" value="Porphobilinogen deaminase, C-terminal domain"/>
    <property type="match status" value="1"/>
</dbReference>
<dbReference type="PROSITE" id="PS00533">
    <property type="entry name" value="PORPHOBILINOGEN_DEAM"/>
    <property type="match status" value="1"/>
</dbReference>
<comment type="subunit">
    <text evidence="4 8">Monomer.</text>
</comment>
<dbReference type="Proteomes" id="UP000646426">
    <property type="component" value="Unassembled WGS sequence"/>
</dbReference>
<comment type="catalytic activity">
    <reaction evidence="7 8">
        <text>4 porphobilinogen + H2O = hydroxymethylbilane + 4 NH4(+)</text>
        <dbReference type="Rhea" id="RHEA:13185"/>
        <dbReference type="ChEBI" id="CHEBI:15377"/>
        <dbReference type="ChEBI" id="CHEBI:28938"/>
        <dbReference type="ChEBI" id="CHEBI:57845"/>
        <dbReference type="ChEBI" id="CHEBI:58126"/>
        <dbReference type="EC" id="2.5.1.61"/>
    </reaction>
</comment>
<keyword evidence="12" id="KW-1185">Reference proteome</keyword>
<evidence type="ECO:0000256" key="2">
    <source>
        <dbReference type="ARBA" id="ARBA00004735"/>
    </source>
</evidence>
<dbReference type="PANTHER" id="PTHR11557">
    <property type="entry name" value="PORPHOBILINOGEN DEAMINASE"/>
    <property type="match status" value="1"/>
</dbReference>
<reference evidence="11" key="1">
    <citation type="journal article" date="2014" name="Int. J. Syst. Evol. Microbiol.">
        <title>Complete genome sequence of Corynebacterium casei LMG S-19264T (=DSM 44701T), isolated from a smear-ripened cheese.</title>
        <authorList>
            <consortium name="US DOE Joint Genome Institute (JGI-PGF)"/>
            <person name="Walter F."/>
            <person name="Albersmeier A."/>
            <person name="Kalinowski J."/>
            <person name="Ruckert C."/>
        </authorList>
    </citation>
    <scope>NUCLEOTIDE SEQUENCE</scope>
    <source>
        <strain evidence="11">KCTC 23077</strain>
    </source>
</reference>
<dbReference type="InterPro" id="IPR022418">
    <property type="entry name" value="Porphobilinogen_deaminase_C"/>
</dbReference>
<comment type="pathway">
    <text evidence="2">Porphyrin-containing compound metabolism; protoporphyrin-IX biosynthesis; coproporphyrinogen-III from 5-aminolevulinate: step 2/4.</text>
</comment>
<organism evidence="11 12">
    <name type="scientific">Cognatilysobacter bugurensis</name>
    <dbReference type="NCBI Taxonomy" id="543356"/>
    <lineage>
        <taxon>Bacteria</taxon>
        <taxon>Pseudomonadati</taxon>
        <taxon>Pseudomonadota</taxon>
        <taxon>Gammaproteobacteria</taxon>
        <taxon>Lysobacterales</taxon>
        <taxon>Lysobacteraceae</taxon>
        <taxon>Cognatilysobacter</taxon>
    </lineage>
</organism>
<evidence type="ECO:0000313" key="11">
    <source>
        <dbReference type="EMBL" id="GHA82690.1"/>
    </source>
</evidence>
<dbReference type="EMBL" id="BMYD01000003">
    <property type="protein sequence ID" value="GHA82690.1"/>
    <property type="molecule type" value="Genomic_DNA"/>
</dbReference>
<evidence type="ECO:0000313" key="12">
    <source>
        <dbReference type="Proteomes" id="UP000646426"/>
    </source>
</evidence>
<feature type="domain" description="Porphobilinogen deaminase N-terminal" evidence="9">
    <location>
        <begin position="4"/>
        <end position="210"/>
    </location>
</feature>
<dbReference type="EC" id="2.5.1.61" evidence="8"/>
<dbReference type="Gene3D" id="3.40.190.10">
    <property type="entry name" value="Periplasmic binding protein-like II"/>
    <property type="match status" value="2"/>
</dbReference>